<accession>A0A6C8Y2B8</accession>
<evidence type="ECO:0000313" key="2">
    <source>
        <dbReference type="EMBL" id="MIE71798.1"/>
    </source>
</evidence>
<protein>
    <submittedName>
        <fullName evidence="2">Uncharacterized protein</fullName>
    </submittedName>
</protein>
<comment type="caution">
    <text evidence="2">The sequence shown here is derived from an EMBL/GenBank/DDBJ whole genome shotgun (WGS) entry which is preliminary data.</text>
</comment>
<gene>
    <name evidence="2" type="ORF">EL06_20845</name>
</gene>
<proteinExistence type="predicted"/>
<dbReference type="Proteomes" id="UP000885362">
    <property type="component" value="Unassembled WGS sequence"/>
</dbReference>
<name>A0A6C8Y2B8_SALDZ</name>
<evidence type="ECO:0000256" key="1">
    <source>
        <dbReference type="SAM" id="Phobius"/>
    </source>
</evidence>
<keyword evidence="1" id="KW-1133">Transmembrane helix</keyword>
<organism evidence="2">
    <name type="scientific">Salmonella diarizonae</name>
    <dbReference type="NCBI Taxonomy" id="59204"/>
    <lineage>
        <taxon>Bacteria</taxon>
        <taxon>Pseudomonadati</taxon>
        <taxon>Pseudomonadota</taxon>
        <taxon>Gammaproteobacteria</taxon>
        <taxon>Enterobacterales</taxon>
        <taxon>Enterobacteriaceae</taxon>
        <taxon>Salmonella</taxon>
    </lineage>
</organism>
<reference evidence="2" key="1">
    <citation type="submission" date="2018-08" db="EMBL/GenBank/DDBJ databases">
        <authorList>
            <consortium name="GenomeTrakr network: Whole genome sequencing for foodborne pathogen traceback"/>
        </authorList>
    </citation>
    <scope>NUCLEOTIDE SEQUENCE [LARGE SCALE GENOMIC DNA]</scope>
    <source>
        <strain evidence="2">FMA0132</strain>
    </source>
</reference>
<keyword evidence="1" id="KW-0472">Membrane</keyword>
<dbReference type="AlphaFoldDB" id="A0A6C8Y2B8"/>
<dbReference type="EMBL" id="RSHK01000024">
    <property type="protein sequence ID" value="MIE71798.1"/>
    <property type="molecule type" value="Genomic_DNA"/>
</dbReference>
<keyword evidence="1" id="KW-0812">Transmembrane</keyword>
<feature type="transmembrane region" description="Helical" evidence="1">
    <location>
        <begin position="45"/>
        <end position="70"/>
    </location>
</feature>
<sequence length="71" mass="8183">MSDLIRYSVVVILIILFLLDISLLKKTGEQIREQTRKEGRVPRRILVLLNMLSLMGIGLVVMMIMVLSGWR</sequence>
<feature type="transmembrane region" description="Helical" evidence="1">
    <location>
        <begin position="6"/>
        <end position="24"/>
    </location>
</feature>